<protein>
    <submittedName>
        <fullName evidence="1">Uncharacterized protein</fullName>
    </submittedName>
</protein>
<sequence>MRSSANAVVMLWQQKSLVLLWTGGSLQLSAWHSCSAMWMAELASKSFEQS</sequence>
<dbReference type="Proteomes" id="UP000198407">
    <property type="component" value="Unassembled WGS sequence"/>
</dbReference>
<evidence type="ECO:0000313" key="2">
    <source>
        <dbReference type="Proteomes" id="UP000198407"/>
    </source>
</evidence>
<reference evidence="2" key="1">
    <citation type="submission" date="2017-06" db="EMBL/GenBank/DDBJ databases">
        <authorList>
            <person name="Varghese N."/>
            <person name="Submissions S."/>
        </authorList>
    </citation>
    <scope>NUCLEOTIDE SEQUENCE [LARGE SCALE GENOMIC DNA]</scope>
    <source>
        <strain evidence="2">DSM 22348</strain>
    </source>
</reference>
<proteinExistence type="predicted"/>
<keyword evidence="2" id="KW-1185">Reference proteome</keyword>
<organism evidence="1 2">
    <name type="scientific">Pseudomonas japonica</name>
    <dbReference type="NCBI Taxonomy" id="256466"/>
    <lineage>
        <taxon>Bacteria</taxon>
        <taxon>Pseudomonadati</taxon>
        <taxon>Pseudomonadota</taxon>
        <taxon>Gammaproteobacteria</taxon>
        <taxon>Pseudomonadales</taxon>
        <taxon>Pseudomonadaceae</taxon>
        <taxon>Pseudomonas</taxon>
    </lineage>
</organism>
<dbReference type="EMBL" id="FZOL01000017">
    <property type="protein sequence ID" value="SNS86174.1"/>
    <property type="molecule type" value="Genomic_DNA"/>
</dbReference>
<accession>A0A239I171</accession>
<dbReference type="STRING" id="1215104.GCA_000730585_02285"/>
<dbReference type="AlphaFoldDB" id="A0A239I171"/>
<evidence type="ECO:0000313" key="1">
    <source>
        <dbReference type="EMBL" id="SNS86174.1"/>
    </source>
</evidence>
<gene>
    <name evidence="1" type="ORF">SAMN05444352_1172</name>
</gene>
<name>A0A239I171_9PSED</name>